<accession>A0A9W6KIM5</accession>
<reference evidence="1" key="2">
    <citation type="submission" date="2023-01" db="EMBL/GenBank/DDBJ databases">
        <authorList>
            <person name="Sun Q."/>
            <person name="Evtushenko L."/>
        </authorList>
    </citation>
    <scope>NUCLEOTIDE SEQUENCE</scope>
    <source>
        <strain evidence="1">VKM Ac-1321</strain>
    </source>
</reference>
<protein>
    <submittedName>
        <fullName evidence="1">Uncharacterized protein</fullName>
    </submittedName>
</protein>
<proteinExistence type="predicted"/>
<keyword evidence="2" id="KW-1185">Reference proteome</keyword>
<comment type="caution">
    <text evidence="1">The sequence shown here is derived from an EMBL/GenBank/DDBJ whole genome shotgun (WGS) entry which is preliminary data.</text>
</comment>
<dbReference type="AlphaFoldDB" id="A0A9W6KIM5"/>
<sequence length="80" mass="8581">MLWYKCGAEAAAKVWVLNVGPAQDLLEFVMLRTLPSRTWRALADGLRKAASVAAVTPAGLRVTQAGGFCPDGRGYRGCSR</sequence>
<dbReference type="EMBL" id="BSFP01000025">
    <property type="protein sequence ID" value="GLL02777.1"/>
    <property type="molecule type" value="Genomic_DNA"/>
</dbReference>
<name>A0A9W6KIM5_9ACTN</name>
<evidence type="ECO:0000313" key="2">
    <source>
        <dbReference type="Proteomes" id="UP001143480"/>
    </source>
</evidence>
<reference evidence="1" key="1">
    <citation type="journal article" date="2014" name="Int. J. Syst. Evol. Microbiol.">
        <title>Complete genome sequence of Corynebacterium casei LMG S-19264T (=DSM 44701T), isolated from a smear-ripened cheese.</title>
        <authorList>
            <consortium name="US DOE Joint Genome Institute (JGI-PGF)"/>
            <person name="Walter F."/>
            <person name="Albersmeier A."/>
            <person name="Kalinowski J."/>
            <person name="Ruckert C."/>
        </authorList>
    </citation>
    <scope>NUCLEOTIDE SEQUENCE</scope>
    <source>
        <strain evidence="1">VKM Ac-1321</strain>
    </source>
</reference>
<gene>
    <name evidence="1" type="ORF">GCM10017581_045190</name>
</gene>
<dbReference type="Proteomes" id="UP001143480">
    <property type="component" value="Unassembled WGS sequence"/>
</dbReference>
<evidence type="ECO:0000313" key="1">
    <source>
        <dbReference type="EMBL" id="GLL02777.1"/>
    </source>
</evidence>
<organism evidence="1 2">
    <name type="scientific">Dactylosporangium matsuzakiense</name>
    <dbReference type="NCBI Taxonomy" id="53360"/>
    <lineage>
        <taxon>Bacteria</taxon>
        <taxon>Bacillati</taxon>
        <taxon>Actinomycetota</taxon>
        <taxon>Actinomycetes</taxon>
        <taxon>Micromonosporales</taxon>
        <taxon>Micromonosporaceae</taxon>
        <taxon>Dactylosporangium</taxon>
    </lineage>
</organism>